<dbReference type="EMBL" id="JAKWJU010000002">
    <property type="protein sequence ID" value="MCH6161590.1"/>
    <property type="molecule type" value="Genomic_DNA"/>
</dbReference>
<protein>
    <submittedName>
        <fullName evidence="2">DUF3592 domain-containing protein</fullName>
    </submittedName>
</protein>
<keyword evidence="1" id="KW-0812">Transmembrane</keyword>
<feature type="transmembrane region" description="Helical" evidence="1">
    <location>
        <begin position="109"/>
        <end position="128"/>
    </location>
</feature>
<sequence length="140" mass="15350">MVDAGISFWICLAGAVSFSGVLCLEARSVLRLRREGVRAEGTVVDNVEKAEPRRRRWVPVIAFTDAEGYHVEFVSRVQSGRSLPLGRTVSVIYPRENPWAARIDRWADLWLGVTLLVVMLAGDGWALIGLGMQVAAEGGV</sequence>
<reference evidence="2" key="1">
    <citation type="submission" date="2022-03" db="EMBL/GenBank/DDBJ databases">
        <authorList>
            <person name="Santos J.D.N."/>
            <person name="Kallscheuer N."/>
            <person name="Jogler C."/>
            <person name="Lage O.M."/>
        </authorList>
    </citation>
    <scope>NUCLEOTIDE SEQUENCE</scope>
    <source>
        <strain evidence="2">M600PL45_2</strain>
    </source>
</reference>
<evidence type="ECO:0000313" key="2">
    <source>
        <dbReference type="EMBL" id="MCH6161590.1"/>
    </source>
</evidence>
<feature type="transmembrane region" description="Helical" evidence="1">
    <location>
        <begin position="6"/>
        <end position="24"/>
    </location>
</feature>
<keyword evidence="1" id="KW-0472">Membrane</keyword>
<reference evidence="2" key="2">
    <citation type="journal article" date="2023" name="Int. J. Syst. Evol. Microbiol.">
        <title>Streptomyces marispadix sp. nov., isolated from marine beach sediment of the Northern Coast of Portugal.</title>
        <authorList>
            <person name="dos Santos J.D.N."/>
            <person name="Vitorino I.R."/>
            <person name="Kallscheuer N."/>
            <person name="Srivastava A."/>
            <person name="Krautwurst S."/>
            <person name="Marz M."/>
            <person name="Jogler C."/>
            <person name="Lobo Da Cunha A."/>
            <person name="Catita J."/>
            <person name="Goncalves H."/>
            <person name="Gonzalez I."/>
            <person name="Reyes F."/>
            <person name="Lage O.M."/>
        </authorList>
    </citation>
    <scope>NUCLEOTIDE SEQUENCE</scope>
    <source>
        <strain evidence="2">M600PL45_2</strain>
    </source>
</reference>
<proteinExistence type="predicted"/>
<dbReference type="Proteomes" id="UP001166784">
    <property type="component" value="Unassembled WGS sequence"/>
</dbReference>
<dbReference type="RefSeq" id="WP_241060119.1">
    <property type="nucleotide sequence ID" value="NZ_JAKWJU010000002.1"/>
</dbReference>
<comment type="caution">
    <text evidence="2">The sequence shown here is derived from an EMBL/GenBank/DDBJ whole genome shotgun (WGS) entry which is preliminary data.</text>
</comment>
<organism evidence="2 3">
    <name type="scientific">Streptomyces marispadix</name>
    <dbReference type="NCBI Taxonomy" id="2922868"/>
    <lineage>
        <taxon>Bacteria</taxon>
        <taxon>Bacillati</taxon>
        <taxon>Actinomycetota</taxon>
        <taxon>Actinomycetes</taxon>
        <taxon>Kitasatosporales</taxon>
        <taxon>Streptomycetaceae</taxon>
        <taxon>Streptomyces</taxon>
    </lineage>
</organism>
<name>A0ABS9SZ87_9ACTN</name>
<evidence type="ECO:0000313" key="3">
    <source>
        <dbReference type="Proteomes" id="UP001166784"/>
    </source>
</evidence>
<gene>
    <name evidence="2" type="ORF">MMA15_14665</name>
</gene>
<accession>A0ABS9SZ87</accession>
<evidence type="ECO:0000256" key="1">
    <source>
        <dbReference type="SAM" id="Phobius"/>
    </source>
</evidence>
<keyword evidence="1" id="KW-1133">Transmembrane helix</keyword>
<keyword evidence="3" id="KW-1185">Reference proteome</keyword>